<dbReference type="PATRIC" id="fig|1279460.3.peg.4067"/>
<dbReference type="Proteomes" id="UP000056502">
    <property type="component" value="Chromosome I"/>
</dbReference>
<reference evidence="1 2" key="1">
    <citation type="journal article" date="2015" name="Genome Announc.">
        <title>Whole-Genome Sequence of Leptospira interrogans Serovar Hardjo Subtype Hardjoprajitno Strain Norma, Isolated from Cattle in a Leptospirosis Outbreak in Brazil.</title>
        <authorList>
            <person name="Cosate M.R."/>
            <person name="Soares S.C."/>
            <person name="Mendes T.A."/>
            <person name="Raittz R.T."/>
            <person name="Moreira E.C."/>
            <person name="Leite R."/>
            <person name="Fernandes G.R."/>
            <person name="Haddad J.P."/>
            <person name="Ortega J.M."/>
        </authorList>
    </citation>
    <scope>NUCLEOTIDE SEQUENCE [LARGE SCALE GENOMIC DNA]</scope>
    <source>
        <strain evidence="1 2">Norma</strain>
    </source>
</reference>
<dbReference type="AlphaFoldDB" id="A0A0M4NBL0"/>
<accession>A0A0M4NBL0</accession>
<protein>
    <submittedName>
        <fullName evidence="1">Uncharacterized protein</fullName>
    </submittedName>
</protein>
<organism evidence="1">
    <name type="scientific">Leptospira interrogans serovar Hardjo str. Norma</name>
    <dbReference type="NCBI Taxonomy" id="1279460"/>
    <lineage>
        <taxon>Bacteria</taxon>
        <taxon>Pseudomonadati</taxon>
        <taxon>Spirochaetota</taxon>
        <taxon>Spirochaetia</taxon>
        <taxon>Leptospirales</taxon>
        <taxon>Leptospiraceae</taxon>
        <taxon>Leptospira</taxon>
    </lineage>
</organism>
<proteinExistence type="predicted"/>
<sequence length="53" mass="6788">MLKENIRYIFLNYITSYKYIILRPELVIKLKYSPHPVVIKMKYRFQRNYKWFK</sequence>
<name>A0A0M4NBL0_LEPIR</name>
<evidence type="ECO:0000313" key="1">
    <source>
        <dbReference type="EMBL" id="ALE41118.1"/>
    </source>
</evidence>
<dbReference type="EMBL" id="CP012603">
    <property type="protein sequence ID" value="ALE41118.1"/>
    <property type="molecule type" value="Genomic_DNA"/>
</dbReference>
<gene>
    <name evidence="1" type="ORF">G436_3978</name>
</gene>
<evidence type="ECO:0000313" key="2">
    <source>
        <dbReference type="Proteomes" id="UP000056502"/>
    </source>
</evidence>